<reference evidence="3" key="1">
    <citation type="journal article" date="2014" name="Int. J. Syst. Evol. Microbiol.">
        <title>Complete genome sequence of Corynebacterium casei LMG S-19264T (=DSM 44701T), isolated from a smear-ripened cheese.</title>
        <authorList>
            <consortium name="US DOE Joint Genome Institute (JGI-PGF)"/>
            <person name="Walter F."/>
            <person name="Albersmeier A."/>
            <person name="Kalinowski J."/>
            <person name="Ruckert C."/>
        </authorList>
    </citation>
    <scope>NUCLEOTIDE SEQUENCE</scope>
    <source>
        <strain evidence="3">VKM B-2555</strain>
    </source>
</reference>
<evidence type="ECO:0000256" key="1">
    <source>
        <dbReference type="SAM" id="MobiDB-lite"/>
    </source>
</evidence>
<feature type="compositionally biased region" description="Polar residues" evidence="1">
    <location>
        <begin position="62"/>
        <end position="71"/>
    </location>
</feature>
<feature type="region of interest" description="Disordered" evidence="1">
    <location>
        <begin position="50"/>
        <end position="71"/>
    </location>
</feature>
<feature type="signal peptide" evidence="2">
    <location>
        <begin position="1"/>
        <end position="21"/>
    </location>
</feature>
<evidence type="ECO:0000256" key="2">
    <source>
        <dbReference type="SAM" id="SignalP"/>
    </source>
</evidence>
<protein>
    <recommendedName>
        <fullName evidence="5">Secreted protein</fullName>
    </recommendedName>
</protein>
<dbReference type="RefSeq" id="WP_271202738.1">
    <property type="nucleotide sequence ID" value="NZ_BSFK01000001.1"/>
</dbReference>
<feature type="chain" id="PRO_5040891704" description="Secreted protein" evidence="2">
    <location>
        <begin position="22"/>
        <end position="90"/>
    </location>
</feature>
<gene>
    <name evidence="3" type="ORF">GCM10008171_00030</name>
</gene>
<evidence type="ECO:0008006" key="5">
    <source>
        <dbReference type="Google" id="ProtNLM"/>
    </source>
</evidence>
<dbReference type="Proteomes" id="UP001143364">
    <property type="component" value="Unassembled WGS sequence"/>
</dbReference>
<evidence type="ECO:0000313" key="3">
    <source>
        <dbReference type="EMBL" id="GLK74751.1"/>
    </source>
</evidence>
<proteinExistence type="predicted"/>
<reference evidence="3" key="2">
    <citation type="submission" date="2023-01" db="EMBL/GenBank/DDBJ databases">
        <authorList>
            <person name="Sun Q."/>
            <person name="Evtushenko L."/>
        </authorList>
    </citation>
    <scope>NUCLEOTIDE SEQUENCE</scope>
    <source>
        <strain evidence="3">VKM B-2555</strain>
    </source>
</reference>
<keyword evidence="4" id="KW-1185">Reference proteome</keyword>
<keyword evidence="2" id="KW-0732">Signal</keyword>
<dbReference type="AlphaFoldDB" id="A0A9W6JE45"/>
<organism evidence="3 4">
    <name type="scientific">Methylopila jiangsuensis</name>
    <dbReference type="NCBI Taxonomy" id="586230"/>
    <lineage>
        <taxon>Bacteria</taxon>
        <taxon>Pseudomonadati</taxon>
        <taxon>Pseudomonadota</taxon>
        <taxon>Alphaproteobacteria</taxon>
        <taxon>Hyphomicrobiales</taxon>
        <taxon>Methylopilaceae</taxon>
        <taxon>Methylopila</taxon>
    </lineage>
</organism>
<sequence>MRRSLVVLVAFGLGLAFSAEAGPRDRDGGARGDARWLERPCCGDAVRRLPRARPRDEPNGPIHQTQEQVQQSVYDFAAGRRGNIREYWRE</sequence>
<evidence type="ECO:0000313" key="4">
    <source>
        <dbReference type="Proteomes" id="UP001143364"/>
    </source>
</evidence>
<accession>A0A9W6JE45</accession>
<name>A0A9W6JE45_9HYPH</name>
<dbReference type="EMBL" id="BSFK01000001">
    <property type="protein sequence ID" value="GLK74751.1"/>
    <property type="molecule type" value="Genomic_DNA"/>
</dbReference>
<comment type="caution">
    <text evidence="3">The sequence shown here is derived from an EMBL/GenBank/DDBJ whole genome shotgun (WGS) entry which is preliminary data.</text>
</comment>